<dbReference type="PANTHER" id="PTHR11133:SF22">
    <property type="entry name" value="ALPHA-AMINOADIPIC SEMIALDEHYDE SYNTHASE, MITOCHONDRIAL"/>
    <property type="match status" value="1"/>
</dbReference>
<dbReference type="Gene3D" id="3.30.360.10">
    <property type="entry name" value="Dihydrodipicolinate Reductase, domain 2"/>
    <property type="match status" value="1"/>
</dbReference>
<dbReference type="Gene3D" id="3.40.50.720">
    <property type="entry name" value="NAD(P)-binding Rossmann-like Domain"/>
    <property type="match status" value="1"/>
</dbReference>
<dbReference type="STRING" id="558155.SAMN04487911_105163"/>
<dbReference type="RefSeq" id="WP_072763579.1">
    <property type="nucleotide sequence ID" value="NZ_FQYX01000005.1"/>
</dbReference>
<keyword evidence="5" id="KW-1185">Reference proteome</keyword>
<evidence type="ECO:0000259" key="3">
    <source>
        <dbReference type="Pfam" id="PF16653"/>
    </source>
</evidence>
<keyword evidence="1" id="KW-0560">Oxidoreductase</keyword>
<dbReference type="InterPro" id="IPR005097">
    <property type="entry name" value="Sacchrp_dh_NADP-bd"/>
</dbReference>
<dbReference type="EMBL" id="FQYX01000005">
    <property type="protein sequence ID" value="SHI77621.1"/>
    <property type="molecule type" value="Genomic_DNA"/>
</dbReference>
<evidence type="ECO:0000313" key="4">
    <source>
        <dbReference type="EMBL" id="SHI77621.1"/>
    </source>
</evidence>
<dbReference type="InterPro" id="IPR051168">
    <property type="entry name" value="AASS"/>
</dbReference>
<dbReference type="SUPFAM" id="SSF51735">
    <property type="entry name" value="NAD(P)-binding Rossmann-fold domains"/>
    <property type="match status" value="1"/>
</dbReference>
<feature type="domain" description="Saccharopine dehydrogenase-like C-terminal" evidence="3">
    <location>
        <begin position="136"/>
        <end position="369"/>
    </location>
</feature>
<dbReference type="Proteomes" id="UP000184231">
    <property type="component" value="Unassembled WGS sequence"/>
</dbReference>
<dbReference type="InterPro" id="IPR032095">
    <property type="entry name" value="Sacchrp_dh-like_C"/>
</dbReference>
<dbReference type="GO" id="GO:0016491">
    <property type="term" value="F:oxidoreductase activity"/>
    <property type="evidence" value="ECO:0007669"/>
    <property type="project" value="UniProtKB-KW"/>
</dbReference>
<proteinExistence type="predicted"/>
<feature type="domain" description="Saccharopine dehydrogenase NADP binding" evidence="2">
    <location>
        <begin position="7"/>
        <end position="129"/>
    </location>
</feature>
<dbReference type="OrthoDB" id="9769367at2"/>
<gene>
    <name evidence="4" type="ORF">SAMN04487911_105163</name>
</gene>
<name>A0A1M6DWM6_9FLAO</name>
<organism evidence="4 5">
    <name type="scientific">Arenibacter nanhaiticus</name>
    <dbReference type="NCBI Taxonomy" id="558155"/>
    <lineage>
        <taxon>Bacteria</taxon>
        <taxon>Pseudomonadati</taxon>
        <taxon>Bacteroidota</taxon>
        <taxon>Flavobacteriia</taxon>
        <taxon>Flavobacteriales</taxon>
        <taxon>Flavobacteriaceae</taxon>
        <taxon>Arenibacter</taxon>
    </lineage>
</organism>
<dbReference type="Pfam" id="PF16653">
    <property type="entry name" value="Sacchrp_dh_C"/>
    <property type="match status" value="1"/>
</dbReference>
<sequence>MKKQYNILIAGAGGIAEAAGLILAEWSQVAPNIFIGNRTLEKAQRVAKWIETGTTKACSLTAFHLPEDGITPEMKELMRTADVLLDCLPGAMAPKMAQLAKDYQMHYANLTEYVAETNQIMALAKDAKTGFVLQTGLAPGYIDVLANMLFQQFCKDYSVEKVDTLEFKVGALTKHAVGPHYYGFTWSPVGVATEYLKEAEALRDYKKVKLPALSERATILIDGIAYEEDLTSGGAADLPNALAGKVASLDYKTLRHPGHYAWVQEQIRNLGNAANPVVKLQQKMIAKIPLIQDDQIILYAAVQGKDARGILRRREVAKRILPQKVGKHMLRAIQTTTAVPLLQAAQMLLERPQSGVILQSTINPEPFLNGDFIIPVYGKV</sequence>
<dbReference type="AlphaFoldDB" id="A0A1M6DWM6"/>
<dbReference type="SUPFAM" id="SSF55347">
    <property type="entry name" value="Glyceraldehyde-3-phosphate dehydrogenase-like, C-terminal domain"/>
    <property type="match status" value="1"/>
</dbReference>
<dbReference type="Pfam" id="PF03435">
    <property type="entry name" value="Sacchrp_dh_NADP"/>
    <property type="match status" value="1"/>
</dbReference>
<accession>A0A1M6DWM6</accession>
<evidence type="ECO:0000259" key="2">
    <source>
        <dbReference type="Pfam" id="PF03435"/>
    </source>
</evidence>
<dbReference type="PANTHER" id="PTHR11133">
    <property type="entry name" value="SACCHAROPINE DEHYDROGENASE"/>
    <property type="match status" value="1"/>
</dbReference>
<evidence type="ECO:0000313" key="5">
    <source>
        <dbReference type="Proteomes" id="UP000184231"/>
    </source>
</evidence>
<reference evidence="5" key="1">
    <citation type="submission" date="2016-11" db="EMBL/GenBank/DDBJ databases">
        <authorList>
            <person name="Varghese N."/>
            <person name="Submissions S."/>
        </authorList>
    </citation>
    <scope>NUCLEOTIDE SEQUENCE [LARGE SCALE GENOMIC DNA]</scope>
    <source>
        <strain evidence="5">CGMCC 1.8863</strain>
    </source>
</reference>
<evidence type="ECO:0000256" key="1">
    <source>
        <dbReference type="ARBA" id="ARBA00023002"/>
    </source>
</evidence>
<protein>
    <submittedName>
        <fullName evidence="4">Saccharopine dehydrogenase, NADP-dependent</fullName>
    </submittedName>
</protein>
<dbReference type="InterPro" id="IPR036291">
    <property type="entry name" value="NAD(P)-bd_dom_sf"/>
</dbReference>